<dbReference type="Proteomes" id="UP000319908">
    <property type="component" value="Unassembled WGS sequence"/>
</dbReference>
<evidence type="ECO:0000313" key="2">
    <source>
        <dbReference type="EMBL" id="TWU19760.1"/>
    </source>
</evidence>
<keyword evidence="1" id="KW-0812">Transmembrane</keyword>
<evidence type="ECO:0000256" key="1">
    <source>
        <dbReference type="SAM" id="Phobius"/>
    </source>
</evidence>
<organism evidence="2 3">
    <name type="scientific">Allorhodopirellula heiligendammensis</name>
    <dbReference type="NCBI Taxonomy" id="2714739"/>
    <lineage>
        <taxon>Bacteria</taxon>
        <taxon>Pseudomonadati</taxon>
        <taxon>Planctomycetota</taxon>
        <taxon>Planctomycetia</taxon>
        <taxon>Pirellulales</taxon>
        <taxon>Pirellulaceae</taxon>
        <taxon>Allorhodopirellula</taxon>
    </lineage>
</organism>
<feature type="transmembrane region" description="Helical" evidence="1">
    <location>
        <begin position="50"/>
        <end position="69"/>
    </location>
</feature>
<protein>
    <submittedName>
        <fullName evidence="2">Uncharacterized protein</fullName>
    </submittedName>
</protein>
<dbReference type="AlphaFoldDB" id="A0A5C6C562"/>
<keyword evidence="1" id="KW-1133">Transmembrane helix</keyword>
<evidence type="ECO:0000313" key="3">
    <source>
        <dbReference type="Proteomes" id="UP000319908"/>
    </source>
</evidence>
<keyword evidence="1" id="KW-0472">Membrane</keyword>
<proteinExistence type="predicted"/>
<feature type="transmembrane region" description="Helical" evidence="1">
    <location>
        <begin position="12"/>
        <end position="38"/>
    </location>
</feature>
<name>A0A5C6C562_9BACT</name>
<dbReference type="RefSeq" id="WP_302118200.1">
    <property type="nucleotide sequence ID" value="NZ_SJPU01000001.1"/>
</dbReference>
<dbReference type="EMBL" id="SJPU01000001">
    <property type="protein sequence ID" value="TWU19760.1"/>
    <property type="molecule type" value="Genomic_DNA"/>
</dbReference>
<keyword evidence="3" id="KW-1185">Reference proteome</keyword>
<gene>
    <name evidence="2" type="ORF">Poly21_19380</name>
</gene>
<sequence>MFHFQDDVYVSIAYSLIHFLWLASIPAAMLAIALRLISPSASELRYRLRVAAMAAMLFMVVVAVCWAIAPRSQAWPRQLPGESTASQTTVDTIHAGTSVSALVDDTRQRDT</sequence>
<comment type="caution">
    <text evidence="2">The sequence shown here is derived from an EMBL/GenBank/DDBJ whole genome shotgun (WGS) entry which is preliminary data.</text>
</comment>
<reference evidence="2 3" key="1">
    <citation type="journal article" date="2020" name="Antonie Van Leeuwenhoek">
        <title>Rhodopirellula heiligendammensis sp. nov., Rhodopirellula pilleata sp. nov., and Rhodopirellula solitaria sp. nov. isolated from natural or artificial marine surfaces in Northern Germany and California, USA, and emended description of the genus Rhodopirellula.</title>
        <authorList>
            <person name="Kallscheuer N."/>
            <person name="Wiegand S."/>
            <person name="Jogler M."/>
            <person name="Boedeker C."/>
            <person name="Peeters S.H."/>
            <person name="Rast P."/>
            <person name="Heuer A."/>
            <person name="Jetten M.S.M."/>
            <person name="Rohde M."/>
            <person name="Jogler C."/>
        </authorList>
    </citation>
    <scope>NUCLEOTIDE SEQUENCE [LARGE SCALE GENOMIC DNA]</scope>
    <source>
        <strain evidence="2 3">Poly21</strain>
    </source>
</reference>
<accession>A0A5C6C562</accession>